<dbReference type="Pfam" id="PF07687">
    <property type="entry name" value="M20_dimer"/>
    <property type="match status" value="1"/>
</dbReference>
<evidence type="ECO:0000256" key="5">
    <source>
        <dbReference type="ARBA" id="ARBA00022605"/>
    </source>
</evidence>
<dbReference type="GO" id="GO:0046872">
    <property type="term" value="F:metal ion binding"/>
    <property type="evidence" value="ECO:0007669"/>
    <property type="project" value="UniProtKB-KW"/>
</dbReference>
<dbReference type="PANTHER" id="PTHR43808">
    <property type="entry name" value="ACETYLORNITHINE DEACETYLASE"/>
    <property type="match status" value="1"/>
</dbReference>
<evidence type="ECO:0000256" key="2">
    <source>
        <dbReference type="ARBA" id="ARBA00005691"/>
    </source>
</evidence>
<dbReference type="InterPro" id="IPR011650">
    <property type="entry name" value="Peptidase_M20_dimer"/>
</dbReference>
<dbReference type="AlphaFoldDB" id="A0A0U2N5Y6"/>
<feature type="domain" description="Peptidase M20 dimerisation" evidence="10">
    <location>
        <begin position="175"/>
        <end position="284"/>
    </location>
</feature>
<dbReference type="InterPro" id="IPR001261">
    <property type="entry name" value="ArgE/DapE_CS"/>
</dbReference>
<dbReference type="PROSITE" id="PS00759">
    <property type="entry name" value="ARGE_DAPE_CPG2_2"/>
    <property type="match status" value="1"/>
</dbReference>
<dbReference type="Gene3D" id="3.30.70.360">
    <property type="match status" value="1"/>
</dbReference>
<dbReference type="InterPro" id="IPR050072">
    <property type="entry name" value="Peptidase_M20A"/>
</dbReference>
<dbReference type="CDD" id="cd03894">
    <property type="entry name" value="M20_ArgE"/>
    <property type="match status" value="1"/>
</dbReference>
<evidence type="ECO:0000259" key="10">
    <source>
        <dbReference type="Pfam" id="PF07687"/>
    </source>
</evidence>
<dbReference type="InterPro" id="IPR010169">
    <property type="entry name" value="AcOrn-deacetyl"/>
</dbReference>
<evidence type="ECO:0000313" key="11">
    <source>
        <dbReference type="EMBL" id="ALS56007.1"/>
    </source>
</evidence>
<name>A0A0U2N5Y6_9BACT</name>
<evidence type="ECO:0000256" key="1">
    <source>
        <dbReference type="ARBA" id="ARBA00001947"/>
    </source>
</evidence>
<dbReference type="SUPFAM" id="SSF53187">
    <property type="entry name" value="Zn-dependent exopeptidases"/>
    <property type="match status" value="1"/>
</dbReference>
<accession>A0A0U2N5Y6</accession>
<dbReference type="EMBL" id="KT201084">
    <property type="protein sequence ID" value="ALS56007.1"/>
    <property type="molecule type" value="Genomic_DNA"/>
</dbReference>
<evidence type="ECO:0000256" key="9">
    <source>
        <dbReference type="ARBA" id="ARBA00023285"/>
    </source>
</evidence>
<keyword evidence="4" id="KW-0055">Arginine biosynthesis</keyword>
<comment type="cofactor">
    <cofactor evidence="1">
        <name>Zn(2+)</name>
        <dbReference type="ChEBI" id="CHEBI:29105"/>
    </cofactor>
</comment>
<evidence type="ECO:0000256" key="6">
    <source>
        <dbReference type="ARBA" id="ARBA00022723"/>
    </source>
</evidence>
<dbReference type="SUPFAM" id="SSF55031">
    <property type="entry name" value="Bacterial exopeptidase dimerisation domain"/>
    <property type="match status" value="1"/>
</dbReference>
<dbReference type="GO" id="GO:0006526">
    <property type="term" value="P:L-arginine biosynthetic process"/>
    <property type="evidence" value="ECO:0007669"/>
    <property type="project" value="UniProtKB-KW"/>
</dbReference>
<sequence>MQATDLVCHDILKRLIAFDTTSRNSNLPLIEWVKGYLAGFGVESELTYDDAGQKANLFATLGPADRSGGVILSGHTDVVPVDGQDWVTDPFDMLEKDGRLYGRGTCDMKSFVAVSLAMVPQFLERQLTVPIHLAFSYDEEVGCIGVRRLIDGNLSKGIRPQACIVGEPTNMQPVIAHKGKRSFRVNVRGMEAHSSLAPKGVNAVEYAAEIVAHIKSLARQKAADGPYDQMFDIPHTTLHTGTINGGTALNIVPLNCSFEFEYRYIPADNPDDLLAAVQAFIYTQCLPEMQAIDPTTSITVEELSSIPGLDTDEDDEVVQLAKALSGANSVSKVAFGTEAGLFQQADVPTIVCGPAHIDQAHKPNEFVEISQVAQCEAFMGRLMDRVCAA</sequence>
<dbReference type="PANTHER" id="PTHR43808:SF31">
    <property type="entry name" value="N-ACETYL-L-CITRULLINE DEACETYLASE"/>
    <property type="match status" value="1"/>
</dbReference>
<keyword evidence="6" id="KW-0479">Metal-binding</keyword>
<keyword evidence="5" id="KW-0028">Amino-acid biosynthesis</keyword>
<dbReference type="NCBIfam" id="TIGR01892">
    <property type="entry name" value="AcOrn-deacetyl"/>
    <property type="match status" value="1"/>
</dbReference>
<keyword evidence="8" id="KW-0862">Zinc</keyword>
<evidence type="ECO:0000256" key="3">
    <source>
        <dbReference type="ARBA" id="ARBA00022490"/>
    </source>
</evidence>
<dbReference type="NCBIfam" id="NF005710">
    <property type="entry name" value="PRK07522.1"/>
    <property type="match status" value="1"/>
</dbReference>
<dbReference type="InterPro" id="IPR036264">
    <property type="entry name" value="Bact_exopeptidase_dim_dom"/>
</dbReference>
<keyword evidence="7" id="KW-0378">Hydrolase</keyword>
<comment type="similarity">
    <text evidence="2">Belongs to the peptidase M20A family. ArgE subfamily.</text>
</comment>
<dbReference type="Gene3D" id="3.40.630.10">
    <property type="entry name" value="Zn peptidases"/>
    <property type="match status" value="1"/>
</dbReference>
<protein>
    <submittedName>
        <fullName evidence="11">Putative acetylornithine deacetylase</fullName>
    </submittedName>
</protein>
<dbReference type="InterPro" id="IPR002933">
    <property type="entry name" value="Peptidase_M20"/>
</dbReference>
<proteinExistence type="inferred from homology"/>
<evidence type="ECO:0000256" key="4">
    <source>
        <dbReference type="ARBA" id="ARBA00022571"/>
    </source>
</evidence>
<evidence type="ECO:0000256" key="8">
    <source>
        <dbReference type="ARBA" id="ARBA00022833"/>
    </source>
</evidence>
<keyword evidence="3" id="KW-0963">Cytoplasm</keyword>
<evidence type="ECO:0000256" key="7">
    <source>
        <dbReference type="ARBA" id="ARBA00022801"/>
    </source>
</evidence>
<keyword evidence="9" id="KW-0170">Cobalt</keyword>
<reference evidence="11" key="1">
    <citation type="journal article" date="2016" name="ISME J.">
        <title>Functional metagenomic screen reveals new and diverse microbial rhodopsins.</title>
        <authorList>
            <person name="Pushkarev A."/>
            <person name="Beja O."/>
        </authorList>
    </citation>
    <scope>NUCLEOTIDE SEQUENCE</scope>
</reference>
<dbReference type="Pfam" id="PF01546">
    <property type="entry name" value="Peptidase_M20"/>
    <property type="match status" value="1"/>
</dbReference>
<organism evidence="11">
    <name type="scientific">uncultured bacterium EIL102C09</name>
    <dbReference type="NCBI Taxonomy" id="1768197"/>
    <lineage>
        <taxon>Bacteria</taxon>
        <taxon>environmental samples</taxon>
    </lineage>
</organism>
<dbReference type="GO" id="GO:0008777">
    <property type="term" value="F:acetylornithine deacetylase activity"/>
    <property type="evidence" value="ECO:0007669"/>
    <property type="project" value="TreeGrafter"/>
</dbReference>